<evidence type="ECO:0000313" key="2">
    <source>
        <dbReference type="Proteomes" id="UP000711178"/>
    </source>
</evidence>
<reference evidence="1 2" key="1">
    <citation type="submission" date="2021-05" db="EMBL/GenBank/DDBJ databases">
        <title>Draft Whole Genome Sequencing Of Biosensor Chromobacterium violaceum Strain CV026 Reveals A Regulatory RNA In Chromobacterium violaceum Phenotype Regulatory Network.</title>
        <authorList>
            <person name="Hong K.W."/>
            <person name="Chan K.G."/>
            <person name="Chang C.-Y."/>
        </authorList>
    </citation>
    <scope>NUCLEOTIDE SEQUENCE [LARGE SCALE GENOMIC DNA]</scope>
    <source>
        <strain evidence="1 2">ATCC 31532</strain>
    </source>
</reference>
<dbReference type="Proteomes" id="UP000711178">
    <property type="component" value="Unassembled WGS sequence"/>
</dbReference>
<comment type="caution">
    <text evidence="1">The sequence shown here is derived from an EMBL/GenBank/DDBJ whole genome shotgun (WGS) entry which is preliminary data.</text>
</comment>
<gene>
    <name evidence="1" type="ORF">KIF53_05745</name>
</gene>
<dbReference type="RefSeq" id="WP_043574636.1">
    <property type="nucleotide sequence ID" value="NZ_CP142381.1"/>
</dbReference>
<organism evidence="1 2">
    <name type="scientific">Chromobacterium subtsugae</name>
    <dbReference type="NCBI Taxonomy" id="251747"/>
    <lineage>
        <taxon>Bacteria</taxon>
        <taxon>Pseudomonadati</taxon>
        <taxon>Pseudomonadota</taxon>
        <taxon>Betaproteobacteria</taxon>
        <taxon>Neisseriales</taxon>
        <taxon>Chromobacteriaceae</taxon>
        <taxon>Chromobacterium</taxon>
    </lineage>
</organism>
<protein>
    <submittedName>
        <fullName evidence="1">Uncharacterized protein</fullName>
    </submittedName>
</protein>
<keyword evidence="2" id="KW-1185">Reference proteome</keyword>
<sequence>MELKNLVKKIEDDDFAVDSIQGDSVIITRPVILGEKDSEWEGSPIFNREYLIDLIAISLAYQVLDHSDLNTALSKANAFT</sequence>
<proteinExistence type="predicted"/>
<evidence type="ECO:0000313" key="1">
    <source>
        <dbReference type="EMBL" id="MBW8287131.1"/>
    </source>
</evidence>
<accession>A0ABS7FBG8</accession>
<dbReference type="EMBL" id="JAHDTB010000003">
    <property type="protein sequence ID" value="MBW8287131.1"/>
    <property type="molecule type" value="Genomic_DNA"/>
</dbReference>
<dbReference type="GeneID" id="89685099"/>
<name>A0ABS7FBG8_9NEIS</name>